<keyword evidence="2" id="KW-1185">Reference proteome</keyword>
<accession>W4JYR6</accession>
<dbReference type="KEGG" id="hir:HETIRDRAFT_410641"/>
<name>W4JYR6_HETIT</name>
<proteinExistence type="predicted"/>
<dbReference type="GeneID" id="20672887"/>
<dbReference type="EMBL" id="KI925461">
    <property type="protein sequence ID" value="ETW78599.1"/>
    <property type="molecule type" value="Genomic_DNA"/>
</dbReference>
<reference evidence="1 2" key="1">
    <citation type="journal article" date="2012" name="New Phytol.">
        <title>Insight into trade-off between wood decay and parasitism from the genome of a fungal forest pathogen.</title>
        <authorList>
            <person name="Olson A."/>
            <person name="Aerts A."/>
            <person name="Asiegbu F."/>
            <person name="Belbahri L."/>
            <person name="Bouzid O."/>
            <person name="Broberg A."/>
            <person name="Canback B."/>
            <person name="Coutinho P.M."/>
            <person name="Cullen D."/>
            <person name="Dalman K."/>
            <person name="Deflorio G."/>
            <person name="van Diepen L.T."/>
            <person name="Dunand C."/>
            <person name="Duplessis S."/>
            <person name="Durling M."/>
            <person name="Gonthier P."/>
            <person name="Grimwood J."/>
            <person name="Fossdal C.G."/>
            <person name="Hansson D."/>
            <person name="Henrissat B."/>
            <person name="Hietala A."/>
            <person name="Himmelstrand K."/>
            <person name="Hoffmeister D."/>
            <person name="Hogberg N."/>
            <person name="James T.Y."/>
            <person name="Karlsson M."/>
            <person name="Kohler A."/>
            <person name="Kues U."/>
            <person name="Lee Y.H."/>
            <person name="Lin Y.C."/>
            <person name="Lind M."/>
            <person name="Lindquist E."/>
            <person name="Lombard V."/>
            <person name="Lucas S."/>
            <person name="Lunden K."/>
            <person name="Morin E."/>
            <person name="Murat C."/>
            <person name="Park J."/>
            <person name="Raffaello T."/>
            <person name="Rouze P."/>
            <person name="Salamov A."/>
            <person name="Schmutz J."/>
            <person name="Solheim H."/>
            <person name="Stahlberg J."/>
            <person name="Velez H."/>
            <person name="de Vries R.P."/>
            <person name="Wiebenga A."/>
            <person name="Woodward S."/>
            <person name="Yakovlev I."/>
            <person name="Garbelotto M."/>
            <person name="Martin F."/>
            <person name="Grigoriev I.V."/>
            <person name="Stenlid J."/>
        </authorList>
    </citation>
    <scope>NUCLEOTIDE SEQUENCE [LARGE SCALE GENOMIC DNA]</scope>
    <source>
        <strain evidence="1 2">TC 32-1</strain>
    </source>
</reference>
<dbReference type="InParanoid" id="W4JYR6"/>
<gene>
    <name evidence="1" type="ORF">HETIRDRAFT_410641</name>
</gene>
<evidence type="ECO:0000313" key="2">
    <source>
        <dbReference type="Proteomes" id="UP000030671"/>
    </source>
</evidence>
<dbReference type="HOGENOM" id="CLU_2512908_0_0_1"/>
<dbReference type="Proteomes" id="UP000030671">
    <property type="component" value="Unassembled WGS sequence"/>
</dbReference>
<dbReference type="RefSeq" id="XP_009548928.1">
    <property type="nucleotide sequence ID" value="XM_009550633.1"/>
</dbReference>
<evidence type="ECO:0000313" key="1">
    <source>
        <dbReference type="EMBL" id="ETW78599.1"/>
    </source>
</evidence>
<protein>
    <submittedName>
        <fullName evidence="1">Uncharacterized protein</fullName>
    </submittedName>
</protein>
<organism evidence="1 2">
    <name type="scientific">Heterobasidion irregulare (strain TC 32-1)</name>
    <dbReference type="NCBI Taxonomy" id="747525"/>
    <lineage>
        <taxon>Eukaryota</taxon>
        <taxon>Fungi</taxon>
        <taxon>Dikarya</taxon>
        <taxon>Basidiomycota</taxon>
        <taxon>Agaricomycotina</taxon>
        <taxon>Agaricomycetes</taxon>
        <taxon>Russulales</taxon>
        <taxon>Bondarzewiaceae</taxon>
        <taxon>Heterobasidion</taxon>
        <taxon>Heterobasidion annosum species complex</taxon>
    </lineage>
</organism>
<dbReference type="AlphaFoldDB" id="W4JYR6"/>
<sequence>MIFIGSVRGLKRRRTIEKGSSRSDATVGSLVRVLYRWLTCPPLMSTDVGLWARHVLWSRFNFASAAHMMDDVIVEAKSNCRKRSL</sequence>